<accession>A0A8X6WW33</accession>
<dbReference type="AlphaFoldDB" id="A0A8X6WW33"/>
<keyword evidence="1" id="KW-0378">Hydrolase</keyword>
<keyword evidence="3" id="KW-1185">Reference proteome</keyword>
<keyword evidence="1" id="KW-0347">Helicase</keyword>
<organism evidence="1 3">
    <name type="scientific">Trichonephila inaurata madagascariensis</name>
    <dbReference type="NCBI Taxonomy" id="2747483"/>
    <lineage>
        <taxon>Eukaryota</taxon>
        <taxon>Metazoa</taxon>
        <taxon>Ecdysozoa</taxon>
        <taxon>Arthropoda</taxon>
        <taxon>Chelicerata</taxon>
        <taxon>Arachnida</taxon>
        <taxon>Araneae</taxon>
        <taxon>Araneomorphae</taxon>
        <taxon>Entelegynae</taxon>
        <taxon>Araneoidea</taxon>
        <taxon>Nephilidae</taxon>
        <taxon>Trichonephila</taxon>
        <taxon>Trichonephila inaurata</taxon>
    </lineage>
</organism>
<evidence type="ECO:0000313" key="1">
    <source>
        <dbReference type="EMBL" id="GFY42472.1"/>
    </source>
</evidence>
<evidence type="ECO:0000313" key="3">
    <source>
        <dbReference type="Proteomes" id="UP000886998"/>
    </source>
</evidence>
<dbReference type="GO" id="GO:0004386">
    <property type="term" value="F:helicase activity"/>
    <property type="evidence" value="ECO:0007669"/>
    <property type="project" value="UniProtKB-KW"/>
</dbReference>
<evidence type="ECO:0000313" key="2">
    <source>
        <dbReference type="EMBL" id="GFY57999.1"/>
    </source>
</evidence>
<name>A0A8X6WW33_9ARAC</name>
<comment type="caution">
    <text evidence="1">The sequence shown here is derived from an EMBL/GenBank/DDBJ whole genome shotgun (WGS) entry which is preliminary data.</text>
</comment>
<keyword evidence="1" id="KW-0067">ATP-binding</keyword>
<dbReference type="Proteomes" id="UP000886998">
    <property type="component" value="Unassembled WGS sequence"/>
</dbReference>
<proteinExistence type="predicted"/>
<protein>
    <submittedName>
        <fullName evidence="1">ATP-dependent DNA helicase</fullName>
    </submittedName>
</protein>
<dbReference type="EMBL" id="BMAV01003095">
    <property type="protein sequence ID" value="GFY42472.1"/>
    <property type="molecule type" value="Genomic_DNA"/>
</dbReference>
<reference evidence="1" key="1">
    <citation type="submission" date="2020-08" db="EMBL/GenBank/DDBJ databases">
        <title>Multicomponent nature underlies the extraordinary mechanical properties of spider dragline silk.</title>
        <authorList>
            <person name="Kono N."/>
            <person name="Nakamura H."/>
            <person name="Mori M."/>
            <person name="Yoshida Y."/>
            <person name="Ohtoshi R."/>
            <person name="Malay A.D."/>
            <person name="Moran D.A.P."/>
            <person name="Tomita M."/>
            <person name="Numata K."/>
            <person name="Arakawa K."/>
        </authorList>
    </citation>
    <scope>NUCLEOTIDE SEQUENCE</scope>
</reference>
<dbReference type="EMBL" id="BMAV01011846">
    <property type="protein sequence ID" value="GFY57999.1"/>
    <property type="molecule type" value="Genomic_DNA"/>
</dbReference>
<dbReference type="OrthoDB" id="272985at2759"/>
<gene>
    <name evidence="1" type="primary">X975_09078</name>
    <name evidence="2" type="ORF">TNIN_274291</name>
    <name evidence="1" type="ORF">TNIN_314091</name>
</gene>
<keyword evidence="1" id="KW-0547">Nucleotide-binding</keyword>
<sequence length="90" mass="10199">MHLNNNVDSRHYAESILKIGDGSLDTNAEGYILLSREFCNLAENDVDLISQVYSGSQQNLNCDQWLYVRSILKPKNDIANKINTDILKDV</sequence>